<comment type="caution">
    <text evidence="1">The sequence shown here is derived from an EMBL/GenBank/DDBJ whole genome shotgun (WGS) entry which is preliminary data.</text>
</comment>
<proteinExistence type="predicted"/>
<dbReference type="Proteomes" id="UP001160148">
    <property type="component" value="Unassembled WGS sequence"/>
</dbReference>
<accession>A0AAV0WG76</accession>
<sequence>MDIFLKNESTICPNCNSVRNITVTVKTNVLIELVSLPKELEISTSVIDINMISEVHQNYAGEIMWALDEIPKTLNINSHTGYIVTVYITVIWYTYRTKSDKWSL</sequence>
<evidence type="ECO:0000313" key="1">
    <source>
        <dbReference type="EMBL" id="CAI6354521.1"/>
    </source>
</evidence>
<evidence type="ECO:0000313" key="2">
    <source>
        <dbReference type="Proteomes" id="UP001160148"/>
    </source>
</evidence>
<dbReference type="AlphaFoldDB" id="A0AAV0WG76"/>
<organism evidence="1 2">
    <name type="scientific">Macrosiphum euphorbiae</name>
    <name type="common">potato aphid</name>
    <dbReference type="NCBI Taxonomy" id="13131"/>
    <lineage>
        <taxon>Eukaryota</taxon>
        <taxon>Metazoa</taxon>
        <taxon>Ecdysozoa</taxon>
        <taxon>Arthropoda</taxon>
        <taxon>Hexapoda</taxon>
        <taxon>Insecta</taxon>
        <taxon>Pterygota</taxon>
        <taxon>Neoptera</taxon>
        <taxon>Paraneoptera</taxon>
        <taxon>Hemiptera</taxon>
        <taxon>Sternorrhyncha</taxon>
        <taxon>Aphidomorpha</taxon>
        <taxon>Aphidoidea</taxon>
        <taxon>Aphididae</taxon>
        <taxon>Macrosiphini</taxon>
        <taxon>Macrosiphum</taxon>
    </lineage>
</organism>
<name>A0AAV0WG76_9HEMI</name>
<reference evidence="1 2" key="1">
    <citation type="submission" date="2023-01" db="EMBL/GenBank/DDBJ databases">
        <authorList>
            <person name="Whitehead M."/>
        </authorList>
    </citation>
    <scope>NUCLEOTIDE SEQUENCE [LARGE SCALE GENOMIC DNA]</scope>
</reference>
<gene>
    <name evidence="1" type="ORF">MEUPH1_LOCUS10510</name>
</gene>
<keyword evidence="2" id="KW-1185">Reference proteome</keyword>
<dbReference type="EMBL" id="CARXXK010000002">
    <property type="protein sequence ID" value="CAI6354521.1"/>
    <property type="molecule type" value="Genomic_DNA"/>
</dbReference>
<protein>
    <submittedName>
        <fullName evidence="1">Uncharacterized protein</fullName>
    </submittedName>
</protein>